<gene>
    <name evidence="5" type="ORF">C4B24_00695</name>
</gene>
<dbReference type="EMBL" id="PSZO01000002">
    <property type="protein sequence ID" value="TCG11900.1"/>
    <property type="molecule type" value="Genomic_DNA"/>
</dbReference>
<dbReference type="SUPFAM" id="SSF52518">
    <property type="entry name" value="Thiamin diphosphate-binding fold (THDP-binding)"/>
    <property type="match status" value="1"/>
</dbReference>
<dbReference type="FunFam" id="3.40.50.920:FF:000001">
    <property type="entry name" value="Pyruvate dehydrogenase E1 beta subunit"/>
    <property type="match status" value="1"/>
</dbReference>
<sequence length="329" mass="36176">MIKLNNIEALNNALTVAMEKDERIVLFGEDAGFEGGVFRATQGLQEKFGEDRVFDAPIAESTIAGTGVGLAIAGMKPIVEMQFQGFSYASFQQLFTHAARIRNRSRGRFSCPLIVRMPMGGGVRALEHHSEAIEAMFAHVPGIKVVMPSNPYDTKGMMLAALKSNDPVVFLESKKIYRSFKQEVPEGEYEVELGKANIIKEGESITLVTYGAQVHDSIKAIQNLGKEGSNIDVELIDLRTISPIDTETIINSVKKTGRLLVVHEAVKSFSVSSEIITRVNEKAFEYLEAPLSRLTGFDITIPLATSEKIHSITPEKIATKLKEIMAFKA</sequence>
<keyword evidence="2" id="KW-0560">Oxidoreductase</keyword>
<reference evidence="5 6" key="1">
    <citation type="submission" date="2018-02" db="EMBL/GenBank/DDBJ databases">
        <title>Mycoplasma marinum and Mycoplasma todarodis sp. nov., moderately halophilic and psychrotolerant mycoplasmas isolated from cephalopods.</title>
        <authorList>
            <person name="Viver T."/>
        </authorList>
    </citation>
    <scope>NUCLEOTIDE SEQUENCE [LARGE SCALE GENOMIC DNA]</scope>
    <source>
        <strain evidence="5 6">PE</strain>
    </source>
</reference>
<dbReference type="FunFam" id="3.40.50.970:FF:000001">
    <property type="entry name" value="Pyruvate dehydrogenase E1 beta subunit"/>
    <property type="match status" value="1"/>
</dbReference>
<dbReference type="SMART" id="SM00861">
    <property type="entry name" value="Transket_pyr"/>
    <property type="match status" value="1"/>
</dbReference>
<evidence type="ECO:0000313" key="6">
    <source>
        <dbReference type="Proteomes" id="UP000294192"/>
    </source>
</evidence>
<organism evidence="5 6">
    <name type="scientific">Mycoplasma marinum</name>
    <dbReference type="NCBI Taxonomy" id="1937190"/>
    <lineage>
        <taxon>Bacteria</taxon>
        <taxon>Bacillati</taxon>
        <taxon>Mycoplasmatota</taxon>
        <taxon>Mollicutes</taxon>
        <taxon>Mycoplasmataceae</taxon>
        <taxon>Mycoplasma</taxon>
    </lineage>
</organism>
<feature type="domain" description="Transketolase-like pyrimidine-binding" evidence="4">
    <location>
        <begin position="4"/>
        <end position="179"/>
    </location>
</feature>
<keyword evidence="3" id="KW-0786">Thiamine pyrophosphate</keyword>
<dbReference type="InterPro" id="IPR033248">
    <property type="entry name" value="Transketolase_C"/>
</dbReference>
<dbReference type="Pfam" id="PF02779">
    <property type="entry name" value="Transket_pyr"/>
    <property type="match status" value="1"/>
</dbReference>
<proteinExistence type="predicted"/>
<dbReference type="PANTHER" id="PTHR43257:SF2">
    <property type="entry name" value="PYRUVATE DEHYDROGENASE E1 COMPONENT SUBUNIT BETA"/>
    <property type="match status" value="1"/>
</dbReference>
<dbReference type="GO" id="GO:0016491">
    <property type="term" value="F:oxidoreductase activity"/>
    <property type="evidence" value="ECO:0007669"/>
    <property type="project" value="UniProtKB-KW"/>
</dbReference>
<comment type="cofactor">
    <cofactor evidence="1">
        <name>thiamine diphosphate</name>
        <dbReference type="ChEBI" id="CHEBI:58937"/>
    </cofactor>
</comment>
<dbReference type="AlphaFoldDB" id="A0A4R0XMX5"/>
<keyword evidence="6" id="KW-1185">Reference proteome</keyword>
<dbReference type="SUPFAM" id="SSF52922">
    <property type="entry name" value="TK C-terminal domain-like"/>
    <property type="match status" value="1"/>
</dbReference>
<dbReference type="InterPro" id="IPR009014">
    <property type="entry name" value="Transketo_C/PFOR_II"/>
</dbReference>
<dbReference type="Pfam" id="PF02780">
    <property type="entry name" value="Transketolase_C"/>
    <property type="match status" value="1"/>
</dbReference>
<accession>A0A4R0XMX5</accession>
<dbReference type="Gene3D" id="3.40.50.920">
    <property type="match status" value="1"/>
</dbReference>
<dbReference type="Gene3D" id="3.40.50.970">
    <property type="match status" value="1"/>
</dbReference>
<dbReference type="InterPro" id="IPR029061">
    <property type="entry name" value="THDP-binding"/>
</dbReference>
<dbReference type="RefSeq" id="WP_131598364.1">
    <property type="nucleotide sequence ID" value="NZ_CBDBYK010000005.1"/>
</dbReference>
<protein>
    <submittedName>
        <fullName evidence="5">Alpha-ketoacid dehydrogenase subunit beta</fullName>
    </submittedName>
</protein>
<comment type="caution">
    <text evidence="5">The sequence shown here is derived from an EMBL/GenBank/DDBJ whole genome shotgun (WGS) entry which is preliminary data.</text>
</comment>
<name>A0A4R0XMX5_9MOLU</name>
<dbReference type="OrthoDB" id="8732661at2"/>
<dbReference type="Proteomes" id="UP000294192">
    <property type="component" value="Unassembled WGS sequence"/>
</dbReference>
<evidence type="ECO:0000259" key="4">
    <source>
        <dbReference type="SMART" id="SM00861"/>
    </source>
</evidence>
<dbReference type="PANTHER" id="PTHR43257">
    <property type="entry name" value="PYRUVATE DEHYDROGENASE E1 COMPONENT BETA SUBUNIT"/>
    <property type="match status" value="1"/>
</dbReference>
<evidence type="ECO:0000256" key="3">
    <source>
        <dbReference type="ARBA" id="ARBA00023052"/>
    </source>
</evidence>
<evidence type="ECO:0000256" key="1">
    <source>
        <dbReference type="ARBA" id="ARBA00001964"/>
    </source>
</evidence>
<evidence type="ECO:0000313" key="5">
    <source>
        <dbReference type="EMBL" id="TCG11900.1"/>
    </source>
</evidence>
<dbReference type="InterPro" id="IPR005475">
    <property type="entry name" value="Transketolase-like_Pyr-bd"/>
</dbReference>
<evidence type="ECO:0000256" key="2">
    <source>
        <dbReference type="ARBA" id="ARBA00023002"/>
    </source>
</evidence>
<dbReference type="CDD" id="cd07036">
    <property type="entry name" value="TPP_PYR_E1-PDHc-beta_like"/>
    <property type="match status" value="1"/>
</dbReference>